<organism evidence="1 2">
    <name type="scientific">Botrytis deweyae</name>
    <dbReference type="NCBI Taxonomy" id="2478750"/>
    <lineage>
        <taxon>Eukaryota</taxon>
        <taxon>Fungi</taxon>
        <taxon>Dikarya</taxon>
        <taxon>Ascomycota</taxon>
        <taxon>Pezizomycotina</taxon>
        <taxon>Leotiomycetes</taxon>
        <taxon>Helotiales</taxon>
        <taxon>Sclerotiniaceae</taxon>
        <taxon>Botrytis</taxon>
    </lineage>
</organism>
<evidence type="ECO:0000313" key="2">
    <source>
        <dbReference type="Proteomes" id="UP000783213"/>
    </source>
</evidence>
<evidence type="ECO:0000313" key="1">
    <source>
        <dbReference type="EMBL" id="KAF7915040.1"/>
    </source>
</evidence>
<comment type="caution">
    <text evidence="1">The sequence shown here is derived from an EMBL/GenBank/DDBJ whole genome shotgun (WGS) entry which is preliminary data.</text>
</comment>
<accession>A0ABQ7I6K3</accession>
<dbReference type="Proteomes" id="UP000783213">
    <property type="component" value="Unassembled WGS sequence"/>
</dbReference>
<reference evidence="1 2" key="1">
    <citation type="journal article" date="2020" name="Genome Biol. Evol.">
        <title>Comparative genomics of Sclerotiniaceae.</title>
        <authorList>
            <person name="Valero Jimenez C.A."/>
            <person name="Steentjes M."/>
            <person name="Scholten O.E."/>
            <person name="Van Kan J.A.L."/>
        </authorList>
    </citation>
    <scope>NUCLEOTIDE SEQUENCE [LARGE SCALE GENOMIC DNA]</scope>
    <source>
        <strain evidence="1 2">B1</strain>
    </source>
</reference>
<gene>
    <name evidence="1" type="ORF">EAE98_011363</name>
</gene>
<name>A0ABQ7I6K3_9HELO</name>
<dbReference type="GeneID" id="62238134"/>
<dbReference type="RefSeq" id="XP_038804664.1">
    <property type="nucleotide sequence ID" value="XM_038958985.1"/>
</dbReference>
<dbReference type="EMBL" id="RCSX01000047">
    <property type="protein sequence ID" value="KAF7915040.1"/>
    <property type="molecule type" value="Genomic_DNA"/>
</dbReference>
<protein>
    <submittedName>
        <fullName evidence="1">Uncharacterized protein</fullName>
    </submittedName>
</protein>
<proteinExistence type="predicted"/>
<keyword evidence="2" id="KW-1185">Reference proteome</keyword>
<sequence length="65" mass="7043">MTLTVLLARYNSKPGTLKAGQADGLQPRTLGALKSLDVADETLNLNAMCQRWLSGAQRATLQQEN</sequence>